<dbReference type="GO" id="GO:0006508">
    <property type="term" value="P:proteolysis"/>
    <property type="evidence" value="ECO:0007669"/>
    <property type="project" value="UniProtKB-KW"/>
</dbReference>
<dbReference type="InterPro" id="IPR027268">
    <property type="entry name" value="Peptidase_M4/M1_CTD_sf"/>
</dbReference>
<evidence type="ECO:0000259" key="10">
    <source>
        <dbReference type="Pfam" id="PF02868"/>
    </source>
</evidence>
<gene>
    <name evidence="11" type="ORF">FBZ89_106183</name>
</gene>
<evidence type="ECO:0000313" key="11">
    <source>
        <dbReference type="EMBL" id="TWB20780.1"/>
    </source>
</evidence>
<dbReference type="Pfam" id="PF02868">
    <property type="entry name" value="Peptidase_M4_C"/>
    <property type="match status" value="1"/>
</dbReference>
<dbReference type="EC" id="3.4.24.-" evidence="8"/>
<sequence>MCQHAGCPPHVCFIIPPHMMEHVATNASDPTMRKRALHNLYHQGQLRGMRASMNQFAFAGLGTGTKQRTVYDAQHGGDLPGTLVRSEGQPDGQDVAVNEAYAYAGQTYDFYLEVMKRNSVDDKGMRLDSTVHYSTDYDNAFWNGQQMVYGDGDGEIFDRFTKCLDVIGHELTHGVTQFTAGLTYSSQSGALNESFSDVFGSLIKQYAAGDTADTADWLIGEGLLIPKAGTNRTALRSLKAPGTAYDDPTLGKDPQPATMKDYYSGPDDNYGVHINSGIPNHAFYLAATALGGQAWETAGPIWYEALTTRLQLWSEFKDAAAATRDVARKYGDAATKAVDDAWTAVGL</sequence>
<evidence type="ECO:0000256" key="3">
    <source>
        <dbReference type="ARBA" id="ARBA00022723"/>
    </source>
</evidence>
<dbReference type="Gene3D" id="1.10.390.10">
    <property type="entry name" value="Neutral Protease Domain 2"/>
    <property type="match status" value="1"/>
</dbReference>
<keyword evidence="4 8" id="KW-0378">Hydrolase</keyword>
<keyword evidence="6 8" id="KW-0482">Metalloprotease</keyword>
<comment type="similarity">
    <text evidence="1 8">Belongs to the peptidase M4 family.</text>
</comment>
<comment type="caution">
    <text evidence="11">The sequence shown here is derived from an EMBL/GenBank/DDBJ whole genome shotgun (WGS) entry which is preliminary data.</text>
</comment>
<organism evidence="11 12">
    <name type="scientific">Nitrospirillum amazonense</name>
    <dbReference type="NCBI Taxonomy" id="28077"/>
    <lineage>
        <taxon>Bacteria</taxon>
        <taxon>Pseudomonadati</taxon>
        <taxon>Pseudomonadota</taxon>
        <taxon>Alphaproteobacteria</taxon>
        <taxon>Rhodospirillales</taxon>
        <taxon>Azospirillaceae</taxon>
        <taxon>Nitrospirillum</taxon>
    </lineage>
</organism>
<dbReference type="PANTHER" id="PTHR43579:SF1">
    <property type="entry name" value="NEUTRAL METALLOPROTEINASE"/>
    <property type="match status" value="1"/>
</dbReference>
<dbReference type="Proteomes" id="UP000319859">
    <property type="component" value="Unassembled WGS sequence"/>
</dbReference>
<protein>
    <recommendedName>
        <fullName evidence="8">Neutral metalloproteinase</fullName>
        <ecNumber evidence="8">3.4.24.-</ecNumber>
    </recommendedName>
</protein>
<keyword evidence="8" id="KW-0964">Secreted</keyword>
<reference evidence="11 12" key="1">
    <citation type="submission" date="2019-06" db="EMBL/GenBank/DDBJ databases">
        <title>Genomic Encyclopedia of Type Strains, Phase IV (KMG-V): Genome sequencing to study the core and pangenomes of soil and plant-associated prokaryotes.</title>
        <authorList>
            <person name="Whitman W."/>
        </authorList>
    </citation>
    <scope>NUCLEOTIDE SEQUENCE [LARGE SCALE GENOMIC DNA]</scope>
    <source>
        <strain evidence="11 12">BR 11880</strain>
    </source>
</reference>
<dbReference type="AlphaFoldDB" id="A0A560FGQ7"/>
<dbReference type="PRINTS" id="PR00730">
    <property type="entry name" value="THERMOLYSIN"/>
</dbReference>
<dbReference type="Pfam" id="PF01447">
    <property type="entry name" value="Peptidase_M4"/>
    <property type="match status" value="1"/>
</dbReference>
<dbReference type="PANTHER" id="PTHR43579">
    <property type="match status" value="1"/>
</dbReference>
<evidence type="ECO:0000256" key="7">
    <source>
        <dbReference type="PIRSR" id="PIRSR623612-1"/>
    </source>
</evidence>
<dbReference type="RefSeq" id="WP_211115202.1">
    <property type="nucleotide sequence ID" value="NZ_VITN01000006.1"/>
</dbReference>
<feature type="domain" description="Peptidase M4 C-terminal" evidence="10">
    <location>
        <begin position="180"/>
        <end position="346"/>
    </location>
</feature>
<accession>A0A560FGQ7</accession>
<feature type="active site" description="Proton donor" evidence="7">
    <location>
        <position position="273"/>
    </location>
</feature>
<comment type="subcellular location">
    <subcellularLocation>
        <location evidence="8">Secreted</location>
    </subcellularLocation>
</comment>
<evidence type="ECO:0000256" key="1">
    <source>
        <dbReference type="ARBA" id="ARBA00009388"/>
    </source>
</evidence>
<dbReference type="EMBL" id="VITN01000006">
    <property type="protein sequence ID" value="TWB20780.1"/>
    <property type="molecule type" value="Genomic_DNA"/>
</dbReference>
<comment type="cofactor">
    <cofactor evidence="8">
        <name>Zn(2+)</name>
        <dbReference type="ChEBI" id="CHEBI:29105"/>
    </cofactor>
</comment>
<evidence type="ECO:0000256" key="4">
    <source>
        <dbReference type="ARBA" id="ARBA00022801"/>
    </source>
</evidence>
<keyword evidence="5 8" id="KW-0862">Zinc</keyword>
<dbReference type="SUPFAM" id="SSF55486">
    <property type="entry name" value="Metalloproteases ('zincins'), catalytic domain"/>
    <property type="match status" value="1"/>
</dbReference>
<evidence type="ECO:0000256" key="6">
    <source>
        <dbReference type="ARBA" id="ARBA00023049"/>
    </source>
</evidence>
<proteinExistence type="inferred from homology"/>
<dbReference type="GO" id="GO:0046872">
    <property type="term" value="F:metal ion binding"/>
    <property type="evidence" value="ECO:0007669"/>
    <property type="project" value="UniProtKB-UniRule"/>
</dbReference>
<dbReference type="Gene3D" id="3.10.170.10">
    <property type="match status" value="1"/>
</dbReference>
<comment type="function">
    <text evidence="8">Extracellular zinc metalloprotease.</text>
</comment>
<dbReference type="InterPro" id="IPR023612">
    <property type="entry name" value="Peptidase_M4"/>
</dbReference>
<keyword evidence="2 8" id="KW-0645">Protease</keyword>
<evidence type="ECO:0000313" key="12">
    <source>
        <dbReference type="Proteomes" id="UP000319859"/>
    </source>
</evidence>
<dbReference type="InterPro" id="IPR013856">
    <property type="entry name" value="Peptidase_M4_domain"/>
</dbReference>
<keyword evidence="3" id="KW-0479">Metal-binding</keyword>
<dbReference type="InterPro" id="IPR052759">
    <property type="entry name" value="Metalloprotease_M4"/>
</dbReference>
<dbReference type="GO" id="GO:0005576">
    <property type="term" value="C:extracellular region"/>
    <property type="evidence" value="ECO:0007669"/>
    <property type="project" value="UniProtKB-SubCell"/>
</dbReference>
<evidence type="ECO:0000256" key="5">
    <source>
        <dbReference type="ARBA" id="ARBA00022833"/>
    </source>
</evidence>
<dbReference type="GO" id="GO:0004222">
    <property type="term" value="F:metalloendopeptidase activity"/>
    <property type="evidence" value="ECO:0007669"/>
    <property type="project" value="UniProtKB-UniRule"/>
</dbReference>
<feature type="domain" description="Peptidase M4" evidence="9">
    <location>
        <begin position="68"/>
        <end position="177"/>
    </location>
</feature>
<dbReference type="InterPro" id="IPR001570">
    <property type="entry name" value="Peptidase_M4_C_domain"/>
</dbReference>
<dbReference type="CDD" id="cd09597">
    <property type="entry name" value="M4_TLP"/>
    <property type="match status" value="1"/>
</dbReference>
<evidence type="ECO:0000259" key="9">
    <source>
        <dbReference type="Pfam" id="PF01447"/>
    </source>
</evidence>
<evidence type="ECO:0000256" key="2">
    <source>
        <dbReference type="ARBA" id="ARBA00022670"/>
    </source>
</evidence>
<feature type="active site" evidence="7">
    <location>
        <position position="170"/>
    </location>
</feature>
<name>A0A560FGQ7_9PROT</name>
<evidence type="ECO:0000256" key="8">
    <source>
        <dbReference type="RuleBase" id="RU366073"/>
    </source>
</evidence>